<accession>A0A3N4M346</accession>
<dbReference type="OrthoDB" id="7464126at2759"/>
<protein>
    <submittedName>
        <fullName evidence="1">Uncharacterized protein</fullName>
    </submittedName>
</protein>
<feature type="non-terminal residue" evidence="1">
    <location>
        <position position="1"/>
    </location>
</feature>
<proteinExistence type="predicted"/>
<feature type="non-terminal residue" evidence="1">
    <location>
        <position position="112"/>
    </location>
</feature>
<gene>
    <name evidence="1" type="ORF">L211DRAFT_765715</name>
</gene>
<dbReference type="InParanoid" id="A0A3N4M346"/>
<keyword evidence="2" id="KW-1185">Reference proteome</keyword>
<dbReference type="EMBL" id="ML121530">
    <property type="protein sequence ID" value="RPB27792.1"/>
    <property type="molecule type" value="Genomic_DNA"/>
</dbReference>
<organism evidence="1 2">
    <name type="scientific">Terfezia boudieri ATCC MYA-4762</name>
    <dbReference type="NCBI Taxonomy" id="1051890"/>
    <lineage>
        <taxon>Eukaryota</taxon>
        <taxon>Fungi</taxon>
        <taxon>Dikarya</taxon>
        <taxon>Ascomycota</taxon>
        <taxon>Pezizomycotina</taxon>
        <taxon>Pezizomycetes</taxon>
        <taxon>Pezizales</taxon>
        <taxon>Pezizaceae</taxon>
        <taxon>Terfezia</taxon>
    </lineage>
</organism>
<dbReference type="AlphaFoldDB" id="A0A3N4M346"/>
<evidence type="ECO:0000313" key="1">
    <source>
        <dbReference type="EMBL" id="RPB27792.1"/>
    </source>
</evidence>
<evidence type="ECO:0000313" key="2">
    <source>
        <dbReference type="Proteomes" id="UP000267821"/>
    </source>
</evidence>
<name>A0A3N4M346_9PEZI</name>
<dbReference type="Proteomes" id="UP000267821">
    <property type="component" value="Unassembled WGS sequence"/>
</dbReference>
<sequence>FFWVDWQLRDLCKLMRESDIRTRLGKLPKGLTGDYNEIISSINSQPDCNLSLATEVYASFRTSISAHNFPATSEVSTLGVEVLIHSCEGLLLLDKQLDVVRFSHLSVQEYLE</sequence>
<dbReference type="STRING" id="1051890.A0A3N4M346"/>
<reference evidence="1 2" key="1">
    <citation type="journal article" date="2018" name="Nat. Ecol. Evol.">
        <title>Pezizomycetes genomes reveal the molecular basis of ectomycorrhizal truffle lifestyle.</title>
        <authorList>
            <person name="Murat C."/>
            <person name="Payen T."/>
            <person name="Noel B."/>
            <person name="Kuo A."/>
            <person name="Morin E."/>
            <person name="Chen J."/>
            <person name="Kohler A."/>
            <person name="Krizsan K."/>
            <person name="Balestrini R."/>
            <person name="Da Silva C."/>
            <person name="Montanini B."/>
            <person name="Hainaut M."/>
            <person name="Levati E."/>
            <person name="Barry K.W."/>
            <person name="Belfiori B."/>
            <person name="Cichocki N."/>
            <person name="Clum A."/>
            <person name="Dockter R.B."/>
            <person name="Fauchery L."/>
            <person name="Guy J."/>
            <person name="Iotti M."/>
            <person name="Le Tacon F."/>
            <person name="Lindquist E.A."/>
            <person name="Lipzen A."/>
            <person name="Malagnac F."/>
            <person name="Mello A."/>
            <person name="Molinier V."/>
            <person name="Miyauchi S."/>
            <person name="Poulain J."/>
            <person name="Riccioni C."/>
            <person name="Rubini A."/>
            <person name="Sitrit Y."/>
            <person name="Splivallo R."/>
            <person name="Traeger S."/>
            <person name="Wang M."/>
            <person name="Zifcakova L."/>
            <person name="Wipf D."/>
            <person name="Zambonelli A."/>
            <person name="Paolocci F."/>
            <person name="Nowrousian M."/>
            <person name="Ottonello S."/>
            <person name="Baldrian P."/>
            <person name="Spatafora J.W."/>
            <person name="Henrissat B."/>
            <person name="Nagy L.G."/>
            <person name="Aury J.M."/>
            <person name="Wincker P."/>
            <person name="Grigoriev I.V."/>
            <person name="Bonfante P."/>
            <person name="Martin F.M."/>
        </authorList>
    </citation>
    <scope>NUCLEOTIDE SEQUENCE [LARGE SCALE GENOMIC DNA]</scope>
    <source>
        <strain evidence="1 2">ATCC MYA-4762</strain>
    </source>
</reference>